<organism evidence="2 5">
    <name type="scientific">Treponema phagedenis</name>
    <dbReference type="NCBI Taxonomy" id="162"/>
    <lineage>
        <taxon>Bacteria</taxon>
        <taxon>Pseudomonadati</taxon>
        <taxon>Spirochaetota</taxon>
        <taxon>Spirochaetia</taxon>
        <taxon>Spirochaetales</taxon>
        <taxon>Treponemataceae</taxon>
        <taxon>Treponema</taxon>
    </lineage>
</organism>
<dbReference type="RefSeq" id="WP_148878735.1">
    <property type="nucleotide sequence ID" value="NZ_CP042813.1"/>
</dbReference>
<evidence type="ECO:0000313" key="3">
    <source>
        <dbReference type="EMBL" id="QEJ96929.1"/>
    </source>
</evidence>
<evidence type="ECO:0000313" key="1">
    <source>
        <dbReference type="EMBL" id="QEJ96767.1"/>
    </source>
</evidence>
<sequence>MINANIGKVGIEQSSILSGNNHIIVSYSLKDGLKGLKAGTALKLVDGKLEHLAADTEDAIALLLSEVEGDSKDSTAAVVVFGAVKKEAVTFGADGAACTETLVEKLRKNGLYAIN</sequence>
<dbReference type="AlphaFoldDB" id="A0AAE6M6P3"/>
<protein>
    <submittedName>
        <fullName evidence="2">Uncharacterized protein</fullName>
    </submittedName>
</protein>
<proteinExistence type="predicted"/>
<gene>
    <name evidence="1" type="ORF">FUT82_01290</name>
    <name evidence="2" type="ORF">FUT82_01800</name>
    <name evidence="3" type="ORF">FUT82_02315</name>
    <name evidence="4" type="ORF">FUT82_05090</name>
</gene>
<evidence type="ECO:0000313" key="4">
    <source>
        <dbReference type="EMBL" id="QEJ97435.1"/>
    </source>
</evidence>
<dbReference type="EMBL" id="CP042817">
    <property type="protein sequence ID" value="QEJ96767.1"/>
    <property type="molecule type" value="Genomic_DNA"/>
</dbReference>
<accession>A0AAE6M6P3</accession>
<evidence type="ECO:0000313" key="2">
    <source>
        <dbReference type="EMBL" id="QEJ96840.1"/>
    </source>
</evidence>
<reference evidence="2 5" key="1">
    <citation type="submission" date="2019-08" db="EMBL/GenBank/DDBJ databases">
        <authorList>
            <person name="Kuhnert P."/>
        </authorList>
    </citation>
    <scope>NUCLEOTIDE SEQUENCE [LARGE SCALE GENOMIC DNA]</scope>
    <source>
        <strain evidence="2 5">B36.5</strain>
    </source>
</reference>
<dbReference type="Proteomes" id="UP000323594">
    <property type="component" value="Chromosome"/>
</dbReference>
<dbReference type="EMBL" id="CP042817">
    <property type="protein sequence ID" value="QEJ97435.1"/>
    <property type="molecule type" value="Genomic_DNA"/>
</dbReference>
<dbReference type="GeneID" id="57754366"/>
<evidence type="ECO:0000313" key="5">
    <source>
        <dbReference type="Proteomes" id="UP000323594"/>
    </source>
</evidence>
<dbReference type="EMBL" id="CP042817">
    <property type="protein sequence ID" value="QEJ96840.1"/>
    <property type="molecule type" value="Genomic_DNA"/>
</dbReference>
<name>A0AAE6M6P3_TREPH</name>
<dbReference type="EMBL" id="CP042817">
    <property type="protein sequence ID" value="QEJ96929.1"/>
    <property type="molecule type" value="Genomic_DNA"/>
</dbReference>